<feature type="transmembrane region" description="Helical" evidence="6">
    <location>
        <begin position="100"/>
        <end position="123"/>
    </location>
</feature>
<evidence type="ECO:0000256" key="5">
    <source>
        <dbReference type="SAM" id="MobiDB-lite"/>
    </source>
</evidence>
<keyword evidence="3 6" id="KW-1133">Transmembrane helix</keyword>
<keyword evidence="4 6" id="KW-0472">Membrane</keyword>
<dbReference type="PANTHER" id="PTHR43229:SF6">
    <property type="entry name" value="ABC-TYPE MULTIDRUG TRANSPORT SYSTEM, PERMEASE COMPONENT"/>
    <property type="match status" value="1"/>
</dbReference>
<dbReference type="PROSITE" id="PS51012">
    <property type="entry name" value="ABC_TM2"/>
    <property type="match status" value="1"/>
</dbReference>
<feature type="compositionally biased region" description="Low complexity" evidence="5">
    <location>
        <begin position="1"/>
        <end position="16"/>
    </location>
</feature>
<comment type="caution">
    <text evidence="8">The sequence shown here is derived from an EMBL/GenBank/DDBJ whole genome shotgun (WGS) entry which is preliminary data.</text>
</comment>
<dbReference type="Proteomes" id="UP000313849">
    <property type="component" value="Unassembled WGS sequence"/>
</dbReference>
<dbReference type="InterPro" id="IPR013525">
    <property type="entry name" value="ABC2_TM"/>
</dbReference>
<name>A0A5C5BCR0_9MICO</name>
<keyword evidence="2 6" id="KW-0812">Transmembrane</keyword>
<evidence type="ECO:0000256" key="1">
    <source>
        <dbReference type="ARBA" id="ARBA00004141"/>
    </source>
</evidence>
<feature type="transmembrane region" description="Helical" evidence="6">
    <location>
        <begin position="57"/>
        <end position="75"/>
    </location>
</feature>
<evidence type="ECO:0000313" key="8">
    <source>
        <dbReference type="EMBL" id="TNU76024.1"/>
    </source>
</evidence>
<organism evidence="8 9">
    <name type="scientific">Miniimonas arenae</name>
    <dbReference type="NCBI Taxonomy" id="676201"/>
    <lineage>
        <taxon>Bacteria</taxon>
        <taxon>Bacillati</taxon>
        <taxon>Actinomycetota</taxon>
        <taxon>Actinomycetes</taxon>
        <taxon>Micrococcales</taxon>
        <taxon>Beutenbergiaceae</taxon>
        <taxon>Miniimonas</taxon>
    </lineage>
</organism>
<dbReference type="InterPro" id="IPR047817">
    <property type="entry name" value="ABC2_TM_bact-type"/>
</dbReference>
<dbReference type="GO" id="GO:0016020">
    <property type="term" value="C:membrane"/>
    <property type="evidence" value="ECO:0007669"/>
    <property type="project" value="UniProtKB-SubCell"/>
</dbReference>
<gene>
    <name evidence="8" type="ORF">FH969_05040</name>
</gene>
<dbReference type="AlphaFoldDB" id="A0A5C5BCR0"/>
<evidence type="ECO:0000313" key="9">
    <source>
        <dbReference type="Proteomes" id="UP000313849"/>
    </source>
</evidence>
<dbReference type="RefSeq" id="WP_108719338.1">
    <property type="nucleotide sequence ID" value="NZ_DAMDJA010000394.1"/>
</dbReference>
<keyword evidence="9" id="KW-1185">Reference proteome</keyword>
<dbReference type="OrthoDB" id="9786643at2"/>
<protein>
    <submittedName>
        <fullName evidence="8">ABC transporter permease</fullName>
    </submittedName>
</protein>
<proteinExistence type="predicted"/>
<feature type="transmembrane region" description="Helical" evidence="6">
    <location>
        <begin position="152"/>
        <end position="173"/>
    </location>
</feature>
<feature type="domain" description="ABC transmembrane type-2" evidence="7">
    <location>
        <begin position="55"/>
        <end position="302"/>
    </location>
</feature>
<reference evidence="8 9" key="1">
    <citation type="submission" date="2019-06" db="EMBL/GenBank/DDBJ databases">
        <title>Draft genome sequence of Miniimonas arenae KCTC 19750T isolated from sea sand.</title>
        <authorList>
            <person name="Park S.-J."/>
        </authorList>
    </citation>
    <scope>NUCLEOTIDE SEQUENCE [LARGE SCALE GENOMIC DNA]</scope>
    <source>
        <strain evidence="8 9">KCTC 19750</strain>
    </source>
</reference>
<evidence type="ECO:0000256" key="6">
    <source>
        <dbReference type="SAM" id="Phobius"/>
    </source>
</evidence>
<comment type="subcellular location">
    <subcellularLocation>
        <location evidence="1">Membrane</location>
        <topology evidence="1">Multi-pass membrane protein</topology>
    </subcellularLocation>
</comment>
<feature type="region of interest" description="Disordered" evidence="5">
    <location>
        <begin position="1"/>
        <end position="31"/>
    </location>
</feature>
<dbReference type="InterPro" id="IPR051784">
    <property type="entry name" value="Nod_factor_ABC_transporter"/>
</dbReference>
<dbReference type="PANTHER" id="PTHR43229">
    <property type="entry name" value="NODULATION PROTEIN J"/>
    <property type="match status" value="1"/>
</dbReference>
<dbReference type="Pfam" id="PF12698">
    <property type="entry name" value="ABC2_membrane_3"/>
    <property type="match status" value="1"/>
</dbReference>
<evidence type="ECO:0000256" key="2">
    <source>
        <dbReference type="ARBA" id="ARBA00022692"/>
    </source>
</evidence>
<sequence length="306" mass="32091">MSASTGTTTSTNTGTAPSRGRTAHPGGRPGSLATAIRLAPSRIGYEVRGYFRQGDTVFFTFLFPVLMLALFSSIFSGDLSPAGLTGDPANGTDTVSMSTYYLAGMVAAGLLLSGVQNLAIDIAQEKYNGRLKRLGGTPMSPVTYFLGKLGQVFVTGVLQAALTISVGVLAFGASLPTDAGSWLTFAWVFVLGLTGSALLGVALSSVPRSGRSAGAVVIPVVLALQFISGVYVASFQLPESVQHLANLFPLAWLARGMRSVFLPDDFASLELGDSWNLGQGALVLAAWLIVGFVASRLTFRWNRRDA</sequence>
<evidence type="ECO:0000256" key="4">
    <source>
        <dbReference type="ARBA" id="ARBA00023136"/>
    </source>
</evidence>
<feature type="transmembrane region" description="Helical" evidence="6">
    <location>
        <begin position="213"/>
        <end position="234"/>
    </location>
</feature>
<accession>A0A5C5BCR0</accession>
<evidence type="ECO:0000259" key="7">
    <source>
        <dbReference type="PROSITE" id="PS51012"/>
    </source>
</evidence>
<dbReference type="GO" id="GO:0140359">
    <property type="term" value="F:ABC-type transporter activity"/>
    <property type="evidence" value="ECO:0007669"/>
    <property type="project" value="InterPro"/>
</dbReference>
<feature type="transmembrane region" description="Helical" evidence="6">
    <location>
        <begin position="185"/>
        <end position="206"/>
    </location>
</feature>
<evidence type="ECO:0000256" key="3">
    <source>
        <dbReference type="ARBA" id="ARBA00022989"/>
    </source>
</evidence>
<feature type="transmembrane region" description="Helical" evidence="6">
    <location>
        <begin position="277"/>
        <end position="299"/>
    </location>
</feature>
<dbReference type="EMBL" id="VENP01000012">
    <property type="protein sequence ID" value="TNU76024.1"/>
    <property type="molecule type" value="Genomic_DNA"/>
</dbReference>